<dbReference type="Pfam" id="PF17963">
    <property type="entry name" value="Big_9"/>
    <property type="match status" value="1"/>
</dbReference>
<dbReference type="HOGENOM" id="CLU_566060_0_0_10"/>
<evidence type="ECO:0000313" key="1">
    <source>
        <dbReference type="EMBL" id="CBH25876.1"/>
    </source>
</evidence>
<accession>D5HCX1</accession>
<dbReference type="EMBL" id="FP565814">
    <property type="protein sequence ID" value="CBH25876.1"/>
    <property type="molecule type" value="Genomic_DNA"/>
</dbReference>
<dbReference type="AlphaFoldDB" id="D5HCX1"/>
<name>D5HCX1_SALRM</name>
<organism evidence="1 2">
    <name type="scientific">Salinibacter ruber (strain M8)</name>
    <dbReference type="NCBI Taxonomy" id="761659"/>
    <lineage>
        <taxon>Bacteria</taxon>
        <taxon>Pseudomonadati</taxon>
        <taxon>Rhodothermota</taxon>
        <taxon>Rhodothermia</taxon>
        <taxon>Rhodothermales</taxon>
        <taxon>Salinibacteraceae</taxon>
        <taxon>Salinibacter</taxon>
    </lineage>
</organism>
<reference evidence="2" key="2">
    <citation type="submission" date="2010-04" db="EMBL/GenBank/DDBJ databases">
        <title>Genome sequence of Salinibacter ruber M8.</title>
        <authorList>
            <consortium name="Genoscope"/>
        </authorList>
    </citation>
    <scope>NUCLEOTIDE SEQUENCE [LARGE SCALE GENOMIC DNA]</scope>
    <source>
        <strain evidence="2">M8</strain>
    </source>
</reference>
<proteinExistence type="predicted"/>
<gene>
    <name evidence="1" type="ordered locus">SRM_02955</name>
</gene>
<protein>
    <recommendedName>
        <fullName evidence="3">Cadherin-like domain-containing protein</fullName>
    </recommendedName>
</protein>
<reference evidence="1 2" key="1">
    <citation type="journal article" date="2010" name="ISME J.">
        <title>Fine-scale evolution: genomic, phenotypic and ecological differentiation in two coexisting Salinibacter ruber strains.</title>
        <authorList>
            <person name="Pena A."/>
            <person name="Teeling H."/>
            <person name="Huerta-Cepas J."/>
            <person name="Santos F."/>
            <person name="Yarza P."/>
            <person name="Brito-Echeverria J."/>
            <person name="Lucio M."/>
            <person name="Schmitt-Kopplin P."/>
            <person name="Meseguer I."/>
            <person name="Schenowitz C."/>
            <person name="Dossat C."/>
            <person name="Barbe V."/>
            <person name="Dopazo J."/>
            <person name="Rossello-Mora R."/>
            <person name="Schuler M."/>
            <person name="Glockner F.O."/>
            <person name="Amann R."/>
            <person name="Gabaldon T."/>
            <person name="Anton J."/>
        </authorList>
    </citation>
    <scope>NUCLEOTIDE SEQUENCE [LARGE SCALE GENOMIC DNA]</scope>
    <source>
        <strain evidence="1 2">M8</strain>
    </source>
</reference>
<evidence type="ECO:0008006" key="3">
    <source>
        <dbReference type="Google" id="ProtNLM"/>
    </source>
</evidence>
<dbReference type="Gene3D" id="2.60.40.3440">
    <property type="match status" value="1"/>
</dbReference>
<sequence>MAMRTGPKRRSTLVPLVQNAPSRAMPARVSNAVCLLLPVLALGLVLGGCDAAAPVGPDADEEDASSLFQRTSDLGARMTGLGKAASLTRAASPEPSSTDGPARVALASVTRAAPPRDTMRVGALTHADGTIYIGYKTPGAAFGGGIDRLDASDPTALLAPSSLGSDVIDVEDVTYDGGEEALYVTGGLRPSAYNGGLRGTPAALLTVDGIAAPRATVAGLPGPVGTGVATAPERDREHDVYATSGEETLSRFDAALSNATRREAAGTALESVAATPSAVFAADREGGVYAGPTAEGGSFAEVAGLGDGRVEQLRARSGSALNGGRLFLARGPRGLAVLDAESGDALFRRSGPAYTSVSLHENDPAVPNEPSGFVYAARPDGRLDVYRIGDQGLDTDDVSTGLRIVGTIDLARLAEMEAPIRQVVGVGCHVYAAGGDGEVVALKMGTAEGCGSGGHQLPSAAADSDKTTEREATTTAVLANDTDADGGLDASTVRVRRTPAHGTVRVDESTGEVTYTPEPGFTGTDEYTYTVADQDGWTSGETTVTITVKALGPPPPPGG</sequence>
<evidence type="ECO:0000313" key="2">
    <source>
        <dbReference type="Proteomes" id="UP000000933"/>
    </source>
</evidence>
<dbReference type="KEGG" id="srm:SRM_02955"/>
<dbReference type="Proteomes" id="UP000000933">
    <property type="component" value="Chromosome"/>
</dbReference>